<comment type="activity regulation">
    <text evidence="9">Activated by a monovalent cation that binds near, but not in, the active site. The most likely occupant of the site in vivo is potassium. Ion binding induces a conformational change that may alter substrate affinity.</text>
</comment>
<evidence type="ECO:0000256" key="5">
    <source>
        <dbReference type="ARBA" id="ARBA00022840"/>
    </source>
</evidence>
<dbReference type="InterPro" id="IPR002139">
    <property type="entry name" value="Ribo/fructo_kinase"/>
</dbReference>
<comment type="pathway">
    <text evidence="9">Carbohydrate metabolism; D-ribose degradation; D-ribose 5-phosphate from beta-D-ribopyranose: step 2/2.</text>
</comment>
<dbReference type="UniPathway" id="UPA00916">
    <property type="reaction ID" value="UER00889"/>
</dbReference>
<feature type="binding site" evidence="9">
    <location>
        <position position="259"/>
    </location>
    <ligand>
        <name>substrate</name>
    </ligand>
</feature>
<feature type="binding site" evidence="9">
    <location>
        <position position="299"/>
    </location>
    <ligand>
        <name>K(+)</name>
        <dbReference type="ChEBI" id="CHEBI:29103"/>
    </ligand>
</feature>
<keyword evidence="4 9" id="KW-0418">Kinase</keyword>
<proteinExistence type="inferred from homology"/>
<sequence>MPRVLNIGSMNIDYVYAVPHFVQPGETLAATGRALHEGGKGLNQSVAMARAGLEVEHAGLLGIDGVFLKDFLADQGVKVDAVGVSDTFPSGHTIIQVSPDGENSILYFPGTNRMLAEARIDELLSGLSKGDFVVLQNEVNDVALWVEKALARDLRVVLNPAPYTAEIARLPLNRLHALIVNRTEGRGLLEDFTKSEAVDNGETILGALADRFIRDEPASGPVLILTEGSEGVSFKIPGEAPRHFPVFPVTAVDTTGAGDTFAGYAVKALIEGVEKGKEALLEGIARATLAAALSVTKHGAAASIPTADEVARERLARIERGEWPVQGFQG</sequence>
<feature type="binding site" evidence="9">
    <location>
        <position position="255"/>
    </location>
    <ligand>
        <name>K(+)</name>
        <dbReference type="ChEBI" id="CHEBI:29103"/>
    </ligand>
</feature>
<feature type="binding site" evidence="9">
    <location>
        <position position="297"/>
    </location>
    <ligand>
        <name>K(+)</name>
        <dbReference type="ChEBI" id="CHEBI:29103"/>
    </ligand>
</feature>
<evidence type="ECO:0000313" key="11">
    <source>
        <dbReference type="EMBL" id="BBF23051.1"/>
    </source>
</evidence>
<dbReference type="RefSeq" id="WP_120177829.1">
    <property type="nucleotide sequence ID" value="NZ_AP018786.1"/>
</dbReference>
<evidence type="ECO:0000256" key="9">
    <source>
        <dbReference type="HAMAP-Rule" id="MF_01987"/>
    </source>
</evidence>
<dbReference type="EC" id="2.7.1.15" evidence="9"/>
<gene>
    <name evidence="9 11" type="primary">rbsK</name>
    <name evidence="11" type="ORF">SUTMEG_09420</name>
</gene>
<dbReference type="GO" id="GO:0019303">
    <property type="term" value="P:D-ribose catabolic process"/>
    <property type="evidence" value="ECO:0007669"/>
    <property type="project" value="UniProtKB-UniRule"/>
</dbReference>
<evidence type="ECO:0000256" key="3">
    <source>
        <dbReference type="ARBA" id="ARBA00022741"/>
    </source>
</evidence>
<evidence type="ECO:0000256" key="6">
    <source>
        <dbReference type="ARBA" id="ARBA00022842"/>
    </source>
</evidence>
<dbReference type="CDD" id="cd01174">
    <property type="entry name" value="ribokinase"/>
    <property type="match status" value="1"/>
</dbReference>
<dbReference type="GO" id="GO:0046872">
    <property type="term" value="F:metal ion binding"/>
    <property type="evidence" value="ECO:0007669"/>
    <property type="project" value="UniProtKB-KW"/>
</dbReference>
<comment type="similarity">
    <text evidence="9">Belongs to the carbohydrate kinase PfkB family. Ribokinase subfamily.</text>
</comment>
<reference evidence="11 12" key="1">
    <citation type="journal article" date="2018" name="Int. J. Syst. Evol. Microbiol.">
        <title>Mesosutterella multiformis gen. nov., sp. nov., a member of the family Sutterellaceae and Sutterella megalosphaeroides sp. nov., isolated from human faeces.</title>
        <authorList>
            <person name="Sakamoto M."/>
            <person name="Ikeyama N."/>
            <person name="Kunihiro T."/>
            <person name="Iino T."/>
            <person name="Yuki M."/>
            <person name="Ohkuma M."/>
        </authorList>
    </citation>
    <scope>NUCLEOTIDE SEQUENCE [LARGE SCALE GENOMIC DNA]</scope>
    <source>
        <strain evidence="11 12">6FBBBH3</strain>
    </source>
</reference>
<dbReference type="PRINTS" id="PR00990">
    <property type="entry name" value="RIBOKINASE"/>
</dbReference>
<comment type="function">
    <text evidence="9">Catalyzes the phosphorylation of ribose at O-5 in a reaction requiring ATP and magnesium. The resulting D-ribose-5-phosphate can then be used either for sythesis of nucleotides, histidine, and tryptophan, or as a component of the pentose phosphate pathway.</text>
</comment>
<dbReference type="InterPro" id="IPR029056">
    <property type="entry name" value="Ribokinase-like"/>
</dbReference>
<dbReference type="InterPro" id="IPR011611">
    <property type="entry name" value="PfkB_dom"/>
</dbReference>
<keyword evidence="7 9" id="KW-0630">Potassium</keyword>
<dbReference type="GO" id="GO:0005524">
    <property type="term" value="F:ATP binding"/>
    <property type="evidence" value="ECO:0007669"/>
    <property type="project" value="UniProtKB-UniRule"/>
</dbReference>
<comment type="caution">
    <text evidence="9">Lacks conserved residue(s) required for the propagation of feature annotation.</text>
</comment>
<feature type="active site" description="Proton acceptor" evidence="9">
    <location>
        <position position="259"/>
    </location>
</feature>
<feature type="binding site" evidence="9">
    <location>
        <begin position="258"/>
        <end position="259"/>
    </location>
    <ligand>
        <name>ATP</name>
        <dbReference type="ChEBI" id="CHEBI:30616"/>
    </ligand>
</feature>
<comment type="subunit">
    <text evidence="9">Homodimer.</text>
</comment>
<keyword evidence="9" id="KW-0963">Cytoplasm</keyword>
<dbReference type="AlphaFoldDB" id="A0A2Z6I993"/>
<keyword evidence="1 9" id="KW-0808">Transferase</keyword>
<evidence type="ECO:0000256" key="4">
    <source>
        <dbReference type="ARBA" id="ARBA00022777"/>
    </source>
</evidence>
<accession>A0A2Z6I993</accession>
<feature type="binding site" evidence="9">
    <location>
        <position position="294"/>
    </location>
    <ligand>
        <name>K(+)</name>
        <dbReference type="ChEBI" id="CHEBI:29103"/>
    </ligand>
</feature>
<feature type="domain" description="Carbohydrate kinase PfkB" evidence="10">
    <location>
        <begin position="2"/>
        <end position="306"/>
    </location>
</feature>
<keyword evidence="3 9" id="KW-0547">Nucleotide-binding</keyword>
<feature type="binding site" evidence="9">
    <location>
        <begin position="226"/>
        <end position="231"/>
    </location>
    <ligand>
        <name>ATP</name>
        <dbReference type="ChEBI" id="CHEBI:30616"/>
    </ligand>
</feature>
<keyword evidence="2 9" id="KW-0479">Metal-binding</keyword>
<dbReference type="GO" id="GO:0005737">
    <property type="term" value="C:cytoplasm"/>
    <property type="evidence" value="ECO:0007669"/>
    <property type="project" value="UniProtKB-SubCell"/>
</dbReference>
<keyword evidence="12" id="KW-1185">Reference proteome</keyword>
<dbReference type="GO" id="GO:0004747">
    <property type="term" value="F:ribokinase activity"/>
    <property type="evidence" value="ECO:0007669"/>
    <property type="project" value="UniProtKB-UniRule"/>
</dbReference>
<evidence type="ECO:0000256" key="2">
    <source>
        <dbReference type="ARBA" id="ARBA00022723"/>
    </source>
</evidence>
<dbReference type="Gene3D" id="3.40.1190.20">
    <property type="match status" value="1"/>
</dbReference>
<dbReference type="EMBL" id="AP018786">
    <property type="protein sequence ID" value="BBF23051.1"/>
    <property type="molecule type" value="Genomic_DNA"/>
</dbReference>
<evidence type="ECO:0000256" key="7">
    <source>
        <dbReference type="ARBA" id="ARBA00022958"/>
    </source>
</evidence>
<comment type="catalytic activity">
    <reaction evidence="9">
        <text>D-ribose + ATP = D-ribose 5-phosphate + ADP + H(+)</text>
        <dbReference type="Rhea" id="RHEA:13697"/>
        <dbReference type="ChEBI" id="CHEBI:15378"/>
        <dbReference type="ChEBI" id="CHEBI:30616"/>
        <dbReference type="ChEBI" id="CHEBI:47013"/>
        <dbReference type="ChEBI" id="CHEBI:78346"/>
        <dbReference type="ChEBI" id="CHEBI:456216"/>
        <dbReference type="EC" id="2.7.1.15"/>
    </reaction>
</comment>
<dbReference type="SUPFAM" id="SSF53613">
    <property type="entry name" value="Ribokinase-like"/>
    <property type="match status" value="1"/>
</dbReference>
<organism evidence="11 12">
    <name type="scientific">Sutterella megalosphaeroides</name>
    <dbReference type="NCBI Taxonomy" id="2494234"/>
    <lineage>
        <taxon>Bacteria</taxon>
        <taxon>Pseudomonadati</taxon>
        <taxon>Pseudomonadota</taxon>
        <taxon>Betaproteobacteria</taxon>
        <taxon>Burkholderiales</taxon>
        <taxon>Sutterellaceae</taxon>
        <taxon>Sutterella</taxon>
    </lineage>
</organism>
<keyword evidence="6 9" id="KW-0460">Magnesium</keyword>
<dbReference type="PANTHER" id="PTHR10584">
    <property type="entry name" value="SUGAR KINASE"/>
    <property type="match status" value="1"/>
</dbReference>
<keyword evidence="5 9" id="KW-0067">ATP-binding</keyword>
<evidence type="ECO:0000313" key="12">
    <source>
        <dbReference type="Proteomes" id="UP000271003"/>
    </source>
</evidence>
<feature type="binding site" evidence="9">
    <location>
        <begin position="11"/>
        <end position="13"/>
    </location>
    <ligand>
        <name>substrate</name>
    </ligand>
</feature>
<evidence type="ECO:0000256" key="1">
    <source>
        <dbReference type="ARBA" id="ARBA00022679"/>
    </source>
</evidence>
<feature type="binding site" evidence="9">
    <location>
        <position position="303"/>
    </location>
    <ligand>
        <name>K(+)</name>
        <dbReference type="ChEBI" id="CHEBI:29103"/>
    </ligand>
</feature>
<dbReference type="OrthoDB" id="9775849at2"/>
<protein>
    <recommendedName>
        <fullName evidence="9">Ribokinase</fullName>
        <shortName evidence="9">RK</shortName>
        <ecNumber evidence="9">2.7.1.15</ecNumber>
    </recommendedName>
</protein>
<dbReference type="HAMAP" id="MF_01987">
    <property type="entry name" value="Ribokinase"/>
    <property type="match status" value="1"/>
</dbReference>
<comment type="cofactor">
    <cofactor evidence="9">
        <name>Mg(2+)</name>
        <dbReference type="ChEBI" id="CHEBI:18420"/>
    </cofactor>
    <text evidence="9">Requires a divalent cation, most likely magnesium in vivo, as an electrophilic catalyst to aid phosphoryl group transfer. It is the chelate of the metal and the nucleotide that is the actual substrate.</text>
</comment>
<name>A0A2Z6I993_9BURK</name>
<evidence type="ECO:0000259" key="10">
    <source>
        <dbReference type="Pfam" id="PF00294"/>
    </source>
</evidence>
<dbReference type="KEGG" id="sutt:SUTMEG_09420"/>
<keyword evidence="8 9" id="KW-0119">Carbohydrate metabolism</keyword>
<feature type="binding site" evidence="9">
    <location>
        <position position="181"/>
    </location>
    <ligand>
        <name>ATP</name>
        <dbReference type="ChEBI" id="CHEBI:30616"/>
    </ligand>
</feature>
<feature type="binding site" evidence="9">
    <location>
        <begin position="39"/>
        <end position="43"/>
    </location>
    <ligand>
        <name>substrate</name>
    </ligand>
</feature>
<feature type="binding site" evidence="9">
    <location>
        <position position="253"/>
    </location>
    <ligand>
        <name>K(+)</name>
        <dbReference type="ChEBI" id="CHEBI:29103"/>
    </ligand>
</feature>
<evidence type="ECO:0000256" key="8">
    <source>
        <dbReference type="ARBA" id="ARBA00023277"/>
    </source>
</evidence>
<dbReference type="PANTHER" id="PTHR10584:SF166">
    <property type="entry name" value="RIBOKINASE"/>
    <property type="match status" value="1"/>
</dbReference>
<dbReference type="Pfam" id="PF00294">
    <property type="entry name" value="PfkB"/>
    <property type="match status" value="1"/>
</dbReference>
<dbReference type="Proteomes" id="UP000271003">
    <property type="component" value="Chromosome"/>
</dbReference>
<feature type="binding site" evidence="9">
    <location>
        <position position="138"/>
    </location>
    <ligand>
        <name>substrate</name>
    </ligand>
</feature>
<comment type="subcellular location">
    <subcellularLocation>
        <location evidence="9">Cytoplasm</location>
    </subcellularLocation>
</comment>
<dbReference type="InterPro" id="IPR011877">
    <property type="entry name" value="Ribokinase"/>
</dbReference>